<protein>
    <submittedName>
        <fullName evidence="2">Diguanylate cyclase (GGDEF)-like protein</fullName>
    </submittedName>
</protein>
<comment type="caution">
    <text evidence="2">The sequence shown here is derived from an EMBL/GenBank/DDBJ whole genome shotgun (WGS) entry which is preliminary data.</text>
</comment>
<dbReference type="InterPro" id="IPR043128">
    <property type="entry name" value="Rev_trsase/Diguanyl_cyclase"/>
</dbReference>
<dbReference type="FunFam" id="3.30.70.270:FF:000001">
    <property type="entry name" value="Diguanylate cyclase domain protein"/>
    <property type="match status" value="1"/>
</dbReference>
<sequence length="309" mass="34036">MHDLDDLVVRHGYHFACLVDPLGKIVAVAPSRHTAQVVHRAWREFALTDEVWRIEQALDVARAGLRGGTYSGWIMTIGGSFRWVDVQVWLDRRWSTNGPVVVVVGKDVTDERLRGIERIEQLNRELDLAATTDLLTGLLNRRGLARAESTEWAAAAASGDVLSMFVIDVDHFKIYNDLFGHADGDQVLVAIAQAIRETLPGGTSILARYGGEEFVVLLPATGTDRARAIAEELVTTVRQLSIGHPGHADVRVTVSVGVATVFPGLDTSDRTRLFRAADLALYRAKRGGRDRVSVGSVTTSRERYEPEEM</sequence>
<evidence type="ECO:0000259" key="1">
    <source>
        <dbReference type="PROSITE" id="PS50887"/>
    </source>
</evidence>
<accession>A0A4R1HYQ4</accession>
<evidence type="ECO:0000313" key="3">
    <source>
        <dbReference type="Proteomes" id="UP000295560"/>
    </source>
</evidence>
<dbReference type="NCBIfam" id="TIGR00254">
    <property type="entry name" value="GGDEF"/>
    <property type="match status" value="1"/>
</dbReference>
<gene>
    <name evidence="2" type="ORF">EV378_2124</name>
</gene>
<dbReference type="PANTHER" id="PTHR45138">
    <property type="entry name" value="REGULATORY COMPONENTS OF SENSORY TRANSDUCTION SYSTEM"/>
    <property type="match status" value="1"/>
</dbReference>
<dbReference type="CDD" id="cd01949">
    <property type="entry name" value="GGDEF"/>
    <property type="match status" value="1"/>
</dbReference>
<dbReference type="SMART" id="SM00267">
    <property type="entry name" value="GGDEF"/>
    <property type="match status" value="1"/>
</dbReference>
<organism evidence="2 3">
    <name type="scientific">Pseudonocardia endophytica</name>
    <dbReference type="NCBI Taxonomy" id="401976"/>
    <lineage>
        <taxon>Bacteria</taxon>
        <taxon>Bacillati</taxon>
        <taxon>Actinomycetota</taxon>
        <taxon>Actinomycetes</taxon>
        <taxon>Pseudonocardiales</taxon>
        <taxon>Pseudonocardiaceae</taxon>
        <taxon>Pseudonocardia</taxon>
    </lineage>
</organism>
<dbReference type="InterPro" id="IPR000160">
    <property type="entry name" value="GGDEF_dom"/>
</dbReference>
<dbReference type="GO" id="GO:0005886">
    <property type="term" value="C:plasma membrane"/>
    <property type="evidence" value="ECO:0007669"/>
    <property type="project" value="TreeGrafter"/>
</dbReference>
<dbReference type="PROSITE" id="PS50887">
    <property type="entry name" value="GGDEF"/>
    <property type="match status" value="1"/>
</dbReference>
<name>A0A4R1HYQ4_PSEEN</name>
<dbReference type="SUPFAM" id="SSF55073">
    <property type="entry name" value="Nucleotide cyclase"/>
    <property type="match status" value="1"/>
</dbReference>
<dbReference type="InterPro" id="IPR029787">
    <property type="entry name" value="Nucleotide_cyclase"/>
</dbReference>
<dbReference type="GO" id="GO:0052621">
    <property type="term" value="F:diguanylate cyclase activity"/>
    <property type="evidence" value="ECO:0007669"/>
    <property type="project" value="TreeGrafter"/>
</dbReference>
<evidence type="ECO:0000313" key="2">
    <source>
        <dbReference type="EMBL" id="TCK26295.1"/>
    </source>
</evidence>
<dbReference type="AlphaFoldDB" id="A0A4R1HYQ4"/>
<dbReference type="EMBL" id="SMFZ01000001">
    <property type="protein sequence ID" value="TCK26295.1"/>
    <property type="molecule type" value="Genomic_DNA"/>
</dbReference>
<dbReference type="InterPro" id="IPR050469">
    <property type="entry name" value="Diguanylate_Cyclase"/>
</dbReference>
<dbReference type="GO" id="GO:1902201">
    <property type="term" value="P:negative regulation of bacterial-type flagellum-dependent cell motility"/>
    <property type="evidence" value="ECO:0007669"/>
    <property type="project" value="TreeGrafter"/>
</dbReference>
<keyword evidence="3" id="KW-1185">Reference proteome</keyword>
<dbReference type="Pfam" id="PF00990">
    <property type="entry name" value="GGDEF"/>
    <property type="match status" value="1"/>
</dbReference>
<dbReference type="RefSeq" id="WP_165922234.1">
    <property type="nucleotide sequence ID" value="NZ_SMFZ01000001.1"/>
</dbReference>
<dbReference type="GO" id="GO:0043709">
    <property type="term" value="P:cell adhesion involved in single-species biofilm formation"/>
    <property type="evidence" value="ECO:0007669"/>
    <property type="project" value="TreeGrafter"/>
</dbReference>
<feature type="domain" description="GGDEF" evidence="1">
    <location>
        <begin position="160"/>
        <end position="297"/>
    </location>
</feature>
<dbReference type="Proteomes" id="UP000295560">
    <property type="component" value="Unassembled WGS sequence"/>
</dbReference>
<dbReference type="Gene3D" id="3.30.70.270">
    <property type="match status" value="1"/>
</dbReference>
<reference evidence="2 3" key="1">
    <citation type="submission" date="2019-03" db="EMBL/GenBank/DDBJ databases">
        <title>Sequencing the genomes of 1000 actinobacteria strains.</title>
        <authorList>
            <person name="Klenk H.-P."/>
        </authorList>
    </citation>
    <scope>NUCLEOTIDE SEQUENCE [LARGE SCALE GENOMIC DNA]</scope>
    <source>
        <strain evidence="2 3">DSM 44969</strain>
    </source>
</reference>
<proteinExistence type="predicted"/>
<dbReference type="PANTHER" id="PTHR45138:SF9">
    <property type="entry name" value="DIGUANYLATE CYCLASE DGCM-RELATED"/>
    <property type="match status" value="1"/>
</dbReference>